<feature type="compositionally biased region" description="Polar residues" evidence="1">
    <location>
        <begin position="49"/>
        <end position="58"/>
    </location>
</feature>
<dbReference type="AlphaFoldDB" id="A8YGV1"/>
<gene>
    <name evidence="2" type="ORF">IPF_4265</name>
</gene>
<sequence>MWVKIVIFIDQVGRKTMKIKSLVLLILLTLTTVLGACQGAKQAEEPKNVPTTVESPQTDADDDEDGEKQQKDDDNQRDKKDDDDDDDN</sequence>
<evidence type="ECO:0000256" key="1">
    <source>
        <dbReference type="SAM" id="MobiDB-lite"/>
    </source>
</evidence>
<evidence type="ECO:0000313" key="2">
    <source>
        <dbReference type="EMBL" id="CAO87316.1"/>
    </source>
</evidence>
<name>A8YGV1_MICA7</name>
<protein>
    <submittedName>
        <fullName evidence="2">Similar to Q22PS4_TETTH Neurohypophysial hormones</fullName>
    </submittedName>
</protein>
<feature type="region of interest" description="Disordered" evidence="1">
    <location>
        <begin position="39"/>
        <end position="88"/>
    </location>
</feature>
<organism evidence="2">
    <name type="scientific">Microcystis aeruginosa (strain PCC 7806)</name>
    <dbReference type="NCBI Taxonomy" id="267872"/>
    <lineage>
        <taxon>Bacteria</taxon>
        <taxon>Bacillati</taxon>
        <taxon>Cyanobacteriota</taxon>
        <taxon>Cyanophyceae</taxon>
        <taxon>Oscillatoriophycideae</taxon>
        <taxon>Chroococcales</taxon>
        <taxon>Microcystaceae</taxon>
        <taxon>Microcystis</taxon>
    </lineage>
</organism>
<dbReference type="EMBL" id="AM778940">
    <property type="protein sequence ID" value="CAO87316.1"/>
    <property type="molecule type" value="Genomic_DNA"/>
</dbReference>
<feature type="compositionally biased region" description="Basic and acidic residues" evidence="1">
    <location>
        <begin position="67"/>
        <end position="80"/>
    </location>
</feature>
<accession>A8YGV1</accession>
<reference evidence="2" key="1">
    <citation type="submission" date="2007-08" db="EMBL/GenBank/DDBJ databases">
        <authorList>
            <person name="Frangeul L."/>
        </authorList>
    </citation>
    <scope>NUCLEOTIDE SEQUENCE</scope>
    <source>
        <strain evidence="2">PCC 7806</strain>
    </source>
</reference>
<proteinExistence type="predicted"/>